<dbReference type="InterPro" id="IPR036701">
    <property type="entry name" value="RraB-like_sf"/>
</dbReference>
<feature type="domain" description="Regulator of ribonuclease activity B" evidence="2">
    <location>
        <begin position="176"/>
        <end position="267"/>
    </location>
</feature>
<keyword evidence="4" id="KW-1185">Reference proteome</keyword>
<gene>
    <name evidence="3" type="ORF">ACFFF8_14115</name>
</gene>
<dbReference type="Pfam" id="PF06877">
    <property type="entry name" value="RraB"/>
    <property type="match status" value="1"/>
</dbReference>
<proteinExistence type="predicted"/>
<name>A0ABV6SCC9_9SPHN</name>
<organism evidence="3 4">
    <name type="scientific">Novosphingobium clariflavum</name>
    <dbReference type="NCBI Taxonomy" id="2029884"/>
    <lineage>
        <taxon>Bacteria</taxon>
        <taxon>Pseudomonadati</taxon>
        <taxon>Pseudomonadota</taxon>
        <taxon>Alphaproteobacteria</taxon>
        <taxon>Sphingomonadales</taxon>
        <taxon>Sphingomonadaceae</taxon>
        <taxon>Novosphingobium</taxon>
    </lineage>
</organism>
<feature type="chain" id="PRO_5046476774" evidence="1">
    <location>
        <begin position="22"/>
        <end position="276"/>
    </location>
</feature>
<evidence type="ECO:0000259" key="2">
    <source>
        <dbReference type="Pfam" id="PF06877"/>
    </source>
</evidence>
<comment type="caution">
    <text evidence="3">The sequence shown here is derived from an EMBL/GenBank/DDBJ whole genome shotgun (WGS) entry which is preliminary data.</text>
</comment>
<dbReference type="InterPro" id="IPR009671">
    <property type="entry name" value="RraB_dom"/>
</dbReference>
<sequence>MFRKVVSLLVGALAVPQAAQAEAENAGTGAGTGEAWVIYERTGVNGLPLVVLARTGDAEGEKLLREGLVTAVSCRADAGNMNDNGMPRGTDSLYALEDRLAGERALLDAGGVHVASVTGDGQRRAFYAHRAPIDLDAIVLGMPVPGFSCDVSAVADRQSLIALITPTALERQLNGDQSVIASLQQQGDDGHVPRKTDFWFYGDKQGIASLAAYLKPKGFIVDHALKDPAGVVLSRNMAVDLAEFRSITPSLVEAADRAGVEYDGWETLVVRPASTP</sequence>
<dbReference type="EMBL" id="JBHLTM010000055">
    <property type="protein sequence ID" value="MFC0685733.1"/>
    <property type="molecule type" value="Genomic_DNA"/>
</dbReference>
<protein>
    <submittedName>
        <fullName evidence="3">Ribonuclease E inhibitor RraB</fullName>
    </submittedName>
</protein>
<keyword evidence="1" id="KW-0732">Signal</keyword>
<evidence type="ECO:0000313" key="4">
    <source>
        <dbReference type="Proteomes" id="UP001589858"/>
    </source>
</evidence>
<dbReference type="Gene3D" id="3.30.70.970">
    <property type="entry name" value="RraB-like"/>
    <property type="match status" value="1"/>
</dbReference>
<dbReference type="RefSeq" id="WP_267219155.1">
    <property type="nucleotide sequence ID" value="NZ_JAPCWC010000003.1"/>
</dbReference>
<dbReference type="SUPFAM" id="SSF89946">
    <property type="entry name" value="Hypothetical protein VC0424"/>
    <property type="match status" value="1"/>
</dbReference>
<evidence type="ECO:0000256" key="1">
    <source>
        <dbReference type="SAM" id="SignalP"/>
    </source>
</evidence>
<feature type="signal peptide" evidence="1">
    <location>
        <begin position="1"/>
        <end position="21"/>
    </location>
</feature>
<dbReference type="Proteomes" id="UP001589858">
    <property type="component" value="Unassembled WGS sequence"/>
</dbReference>
<evidence type="ECO:0000313" key="3">
    <source>
        <dbReference type="EMBL" id="MFC0685733.1"/>
    </source>
</evidence>
<reference evidence="3 4" key="1">
    <citation type="submission" date="2024-09" db="EMBL/GenBank/DDBJ databases">
        <authorList>
            <person name="Sun Q."/>
            <person name="Mori K."/>
        </authorList>
    </citation>
    <scope>NUCLEOTIDE SEQUENCE [LARGE SCALE GENOMIC DNA]</scope>
    <source>
        <strain evidence="3 4">CICC 11035S</strain>
    </source>
</reference>
<accession>A0ABV6SCC9</accession>